<keyword evidence="3" id="KW-1185">Reference proteome</keyword>
<dbReference type="AlphaFoldDB" id="A0AAV7QBG8"/>
<evidence type="ECO:0008006" key="4">
    <source>
        <dbReference type="Google" id="ProtNLM"/>
    </source>
</evidence>
<gene>
    <name evidence="2" type="ORF">NDU88_003933</name>
</gene>
<feature type="region of interest" description="Disordered" evidence="1">
    <location>
        <begin position="56"/>
        <end position="89"/>
    </location>
</feature>
<dbReference type="EMBL" id="JANPWB010000010">
    <property type="protein sequence ID" value="KAJ1137535.1"/>
    <property type="molecule type" value="Genomic_DNA"/>
</dbReference>
<protein>
    <recommendedName>
        <fullName evidence="4">Secreted protein</fullName>
    </recommendedName>
</protein>
<evidence type="ECO:0000313" key="3">
    <source>
        <dbReference type="Proteomes" id="UP001066276"/>
    </source>
</evidence>
<dbReference type="Proteomes" id="UP001066276">
    <property type="component" value="Chromosome 6"/>
</dbReference>
<sequence length="182" mass="20133">MPVRNAVTGSRCTDCQRAGALICVLALQPFPLMAREEEGERKREREYVLRLGMETRNGSSLRHTQKAGREKCQSWNSSGRKRSGLRSTGRAGSETRFWKSRYCSGPDWDALPRACLPQYCDSSTRCVSERSTQTELALSLGAGTAKRVTRQASGALAELCKPFLICVNVRAELLRGSCVQVS</sequence>
<reference evidence="2" key="1">
    <citation type="journal article" date="2022" name="bioRxiv">
        <title>Sequencing and chromosome-scale assembly of the giantPleurodeles waltlgenome.</title>
        <authorList>
            <person name="Brown T."/>
            <person name="Elewa A."/>
            <person name="Iarovenko S."/>
            <person name="Subramanian E."/>
            <person name="Araus A.J."/>
            <person name="Petzold A."/>
            <person name="Susuki M."/>
            <person name="Suzuki K.-i.T."/>
            <person name="Hayashi T."/>
            <person name="Toyoda A."/>
            <person name="Oliveira C."/>
            <person name="Osipova E."/>
            <person name="Leigh N.D."/>
            <person name="Simon A."/>
            <person name="Yun M.H."/>
        </authorList>
    </citation>
    <scope>NUCLEOTIDE SEQUENCE</scope>
    <source>
        <strain evidence="2">20211129_DDA</strain>
        <tissue evidence="2">Liver</tissue>
    </source>
</reference>
<comment type="caution">
    <text evidence="2">The sequence shown here is derived from an EMBL/GenBank/DDBJ whole genome shotgun (WGS) entry which is preliminary data.</text>
</comment>
<evidence type="ECO:0000313" key="2">
    <source>
        <dbReference type="EMBL" id="KAJ1137535.1"/>
    </source>
</evidence>
<accession>A0AAV7QBG8</accession>
<name>A0AAV7QBG8_PLEWA</name>
<evidence type="ECO:0000256" key="1">
    <source>
        <dbReference type="SAM" id="MobiDB-lite"/>
    </source>
</evidence>
<proteinExistence type="predicted"/>
<organism evidence="2 3">
    <name type="scientific">Pleurodeles waltl</name>
    <name type="common">Iberian ribbed newt</name>
    <dbReference type="NCBI Taxonomy" id="8319"/>
    <lineage>
        <taxon>Eukaryota</taxon>
        <taxon>Metazoa</taxon>
        <taxon>Chordata</taxon>
        <taxon>Craniata</taxon>
        <taxon>Vertebrata</taxon>
        <taxon>Euteleostomi</taxon>
        <taxon>Amphibia</taxon>
        <taxon>Batrachia</taxon>
        <taxon>Caudata</taxon>
        <taxon>Salamandroidea</taxon>
        <taxon>Salamandridae</taxon>
        <taxon>Pleurodelinae</taxon>
        <taxon>Pleurodeles</taxon>
    </lineage>
</organism>